<dbReference type="OrthoDB" id="3258294at2759"/>
<protein>
    <submittedName>
        <fullName evidence="2">Uncharacterized protein</fullName>
    </submittedName>
</protein>
<feature type="transmembrane region" description="Helical" evidence="1">
    <location>
        <begin position="33"/>
        <end position="55"/>
    </location>
</feature>
<dbReference type="AlphaFoldDB" id="A0A4Z0A8T8"/>
<keyword evidence="1" id="KW-0472">Membrane</keyword>
<feature type="transmembrane region" description="Helical" evidence="1">
    <location>
        <begin position="160"/>
        <end position="178"/>
    </location>
</feature>
<evidence type="ECO:0000313" key="3">
    <source>
        <dbReference type="Proteomes" id="UP000298061"/>
    </source>
</evidence>
<sequence>MCDDIVTLLTTLSVQIILQIRVYALYDRSRKLLYFLIACTAVELGIMIILIGVTMTHISHLPVISTPTGCYYSGIFSVSALFWIPALFFEPVLCLLVVWKAWGEDLMVKYGYWRGDKDGSTTPKVIKSIARDSLYYFLVIFAELTVNSVIWAGSNRYINIIMPWSCALPSILGSHLFLSMREIVLSVKQHHINTTMGDHVQGDHVQGDGSDSYVLETFVPAQHSGDESMTMYSMDDREMAPRAREEDTA</sequence>
<keyword evidence="1" id="KW-1133">Transmembrane helix</keyword>
<name>A0A4Z0A8T8_9AGAM</name>
<feature type="transmembrane region" description="Helical" evidence="1">
    <location>
        <begin position="75"/>
        <end position="99"/>
    </location>
</feature>
<feature type="transmembrane region" description="Helical" evidence="1">
    <location>
        <begin position="6"/>
        <end position="26"/>
    </location>
</feature>
<feature type="transmembrane region" description="Helical" evidence="1">
    <location>
        <begin position="134"/>
        <end position="154"/>
    </location>
</feature>
<accession>A0A4Z0A8T8</accession>
<comment type="caution">
    <text evidence="2">The sequence shown here is derived from an EMBL/GenBank/DDBJ whole genome shotgun (WGS) entry which is preliminary data.</text>
</comment>
<proteinExistence type="predicted"/>
<gene>
    <name evidence="2" type="ORF">EWM64_g1312</name>
</gene>
<dbReference type="EMBL" id="SFCI01000085">
    <property type="protein sequence ID" value="TFY82701.1"/>
    <property type="molecule type" value="Genomic_DNA"/>
</dbReference>
<reference evidence="2 3" key="1">
    <citation type="submission" date="2019-02" db="EMBL/GenBank/DDBJ databases">
        <title>Genome sequencing of the rare red list fungi Hericium alpestre (H. flagellum).</title>
        <authorList>
            <person name="Buettner E."/>
            <person name="Kellner H."/>
        </authorList>
    </citation>
    <scope>NUCLEOTIDE SEQUENCE [LARGE SCALE GENOMIC DNA]</scope>
    <source>
        <strain evidence="2 3">DSM 108284</strain>
    </source>
</reference>
<organism evidence="2 3">
    <name type="scientific">Hericium alpestre</name>
    <dbReference type="NCBI Taxonomy" id="135208"/>
    <lineage>
        <taxon>Eukaryota</taxon>
        <taxon>Fungi</taxon>
        <taxon>Dikarya</taxon>
        <taxon>Basidiomycota</taxon>
        <taxon>Agaricomycotina</taxon>
        <taxon>Agaricomycetes</taxon>
        <taxon>Russulales</taxon>
        <taxon>Hericiaceae</taxon>
        <taxon>Hericium</taxon>
    </lineage>
</organism>
<keyword evidence="1" id="KW-0812">Transmembrane</keyword>
<evidence type="ECO:0000256" key="1">
    <source>
        <dbReference type="SAM" id="Phobius"/>
    </source>
</evidence>
<evidence type="ECO:0000313" key="2">
    <source>
        <dbReference type="EMBL" id="TFY82701.1"/>
    </source>
</evidence>
<keyword evidence="3" id="KW-1185">Reference proteome</keyword>
<dbReference type="Proteomes" id="UP000298061">
    <property type="component" value="Unassembled WGS sequence"/>
</dbReference>